<comment type="caution">
    <text evidence="1">The sequence shown here is derived from an EMBL/GenBank/DDBJ whole genome shotgun (WGS) entry which is preliminary data.</text>
</comment>
<dbReference type="Proteomes" id="UP000037035">
    <property type="component" value="Unassembled WGS sequence"/>
</dbReference>
<sequence>MTWGLKLSIPPTQPWQKIRNQINEFITNTRGTYTLLCTSSVYQHATYPLIENLFFLLGLIKQTSNCVFGLLRYYLAIQWLISIADKKHIQVQLSCPYLGLKSSLLNLAWAHLCFTVSIQGRLIDHFSRYIHQTQSKGNIYTLPCSLSIRRYVVTTDLQATERQWVESPTSLYQILRRVDSMHNYPSPWLVQRLEVDIHQVVNYSLHNNDLGISKLAILSWHLCHSRLCIYIIFPFHLHQPSKESEINHDLQLLKGITTIPDTVPPKAGSAASTLGAVHEAAIISTVIQDTKQALLVIGQINGLCLTKARGWAFSNLLKLDFRTQNLGWKMLRMVHRLQLDALLSALQPDETLSEIRRRFSSRGHSRLWAIFIIVFKDRWENILLARGAGELGLQPYNQVFS</sequence>
<accession>A0A0L6VJT5</accession>
<protein>
    <submittedName>
        <fullName evidence="1">Uncharacterized protein</fullName>
    </submittedName>
</protein>
<name>A0A0L6VJT5_9BASI</name>
<dbReference type="VEuPathDB" id="FungiDB:VP01_1473g1"/>
<keyword evidence="2" id="KW-1185">Reference proteome</keyword>
<proteinExistence type="predicted"/>
<dbReference type="EMBL" id="LAVV01005264">
    <property type="protein sequence ID" value="KNZ60969.1"/>
    <property type="molecule type" value="Genomic_DNA"/>
</dbReference>
<evidence type="ECO:0000313" key="1">
    <source>
        <dbReference type="EMBL" id="KNZ60969.1"/>
    </source>
</evidence>
<gene>
    <name evidence="1" type="ORF">VP01_1473g1</name>
</gene>
<organism evidence="1 2">
    <name type="scientific">Puccinia sorghi</name>
    <dbReference type="NCBI Taxonomy" id="27349"/>
    <lineage>
        <taxon>Eukaryota</taxon>
        <taxon>Fungi</taxon>
        <taxon>Dikarya</taxon>
        <taxon>Basidiomycota</taxon>
        <taxon>Pucciniomycotina</taxon>
        <taxon>Pucciniomycetes</taxon>
        <taxon>Pucciniales</taxon>
        <taxon>Pucciniaceae</taxon>
        <taxon>Puccinia</taxon>
    </lineage>
</organism>
<dbReference type="AlphaFoldDB" id="A0A0L6VJT5"/>
<reference evidence="1 2" key="1">
    <citation type="submission" date="2015-08" db="EMBL/GenBank/DDBJ databases">
        <title>Next Generation Sequencing and Analysis of the Genome of Puccinia sorghi L Schw, the Causal Agent of Maize Common Rust.</title>
        <authorList>
            <person name="Rochi L."/>
            <person name="Burguener G."/>
            <person name="Darino M."/>
            <person name="Turjanski A."/>
            <person name="Kreff E."/>
            <person name="Dieguez M.J."/>
            <person name="Sacco F."/>
        </authorList>
    </citation>
    <scope>NUCLEOTIDE SEQUENCE [LARGE SCALE GENOMIC DNA]</scope>
    <source>
        <strain evidence="1 2">RO10H11247</strain>
    </source>
</reference>
<evidence type="ECO:0000313" key="2">
    <source>
        <dbReference type="Proteomes" id="UP000037035"/>
    </source>
</evidence>